<evidence type="ECO:0000259" key="1">
    <source>
        <dbReference type="Pfam" id="PF01850"/>
    </source>
</evidence>
<gene>
    <name evidence="2" type="ORF">GCM10011494_24530</name>
</gene>
<evidence type="ECO:0000313" key="2">
    <source>
        <dbReference type="EMBL" id="GGC05058.1"/>
    </source>
</evidence>
<feature type="domain" description="PIN" evidence="1">
    <location>
        <begin position="22"/>
        <end position="122"/>
    </location>
</feature>
<evidence type="ECO:0000313" key="3">
    <source>
        <dbReference type="Proteomes" id="UP000608154"/>
    </source>
</evidence>
<dbReference type="Proteomes" id="UP000608154">
    <property type="component" value="Unassembled WGS sequence"/>
</dbReference>
<dbReference type="AlphaFoldDB" id="A0A916TVR8"/>
<dbReference type="Pfam" id="PF01850">
    <property type="entry name" value="PIN"/>
    <property type="match status" value="1"/>
</dbReference>
<proteinExistence type="predicted"/>
<keyword evidence="3" id="KW-1185">Reference proteome</keyword>
<sequence length="154" mass="16234">MRVALDSDILAYLAGVSRSAQDDDKIAKVRALVSRLAESVSIVAPAQTLGELFVVLRRSGATANEAREVLLEFAEAFGTSASETRTALSAADLVIDHKLQFWDALILTAAADAGCTLLLSEDMQHGFVTRGLTVINPLADDTHPRLSALIGGSG</sequence>
<reference evidence="2" key="2">
    <citation type="submission" date="2020-09" db="EMBL/GenBank/DDBJ databases">
        <authorList>
            <person name="Sun Q."/>
            <person name="Zhou Y."/>
        </authorList>
    </citation>
    <scope>NUCLEOTIDE SEQUENCE</scope>
    <source>
        <strain evidence="2">CGMCC 1.15095</strain>
    </source>
</reference>
<organism evidence="2 3">
    <name type="scientific">Novosphingobium endophyticum</name>
    <dbReference type="NCBI Taxonomy" id="1955250"/>
    <lineage>
        <taxon>Bacteria</taxon>
        <taxon>Pseudomonadati</taxon>
        <taxon>Pseudomonadota</taxon>
        <taxon>Alphaproteobacteria</taxon>
        <taxon>Sphingomonadales</taxon>
        <taxon>Sphingomonadaceae</taxon>
        <taxon>Novosphingobium</taxon>
    </lineage>
</organism>
<dbReference type="InterPro" id="IPR002716">
    <property type="entry name" value="PIN_dom"/>
</dbReference>
<reference evidence="2" key="1">
    <citation type="journal article" date="2014" name="Int. J. Syst. Evol. Microbiol.">
        <title>Complete genome sequence of Corynebacterium casei LMG S-19264T (=DSM 44701T), isolated from a smear-ripened cheese.</title>
        <authorList>
            <consortium name="US DOE Joint Genome Institute (JGI-PGF)"/>
            <person name="Walter F."/>
            <person name="Albersmeier A."/>
            <person name="Kalinowski J."/>
            <person name="Ruckert C."/>
        </authorList>
    </citation>
    <scope>NUCLEOTIDE SEQUENCE</scope>
    <source>
        <strain evidence="2">CGMCC 1.15095</strain>
    </source>
</reference>
<protein>
    <submittedName>
        <fullName evidence="2">Twitching motility protein PilT</fullName>
    </submittedName>
</protein>
<accession>A0A916TVR8</accession>
<dbReference type="InterPro" id="IPR029060">
    <property type="entry name" value="PIN-like_dom_sf"/>
</dbReference>
<comment type="caution">
    <text evidence="2">The sequence shown here is derived from an EMBL/GenBank/DDBJ whole genome shotgun (WGS) entry which is preliminary data.</text>
</comment>
<dbReference type="RefSeq" id="WP_188771831.1">
    <property type="nucleotide sequence ID" value="NZ_BMHK01000015.1"/>
</dbReference>
<dbReference type="CDD" id="cd18692">
    <property type="entry name" value="PIN_VapC-like"/>
    <property type="match status" value="1"/>
</dbReference>
<dbReference type="Gene3D" id="3.40.50.1010">
    <property type="entry name" value="5'-nuclease"/>
    <property type="match status" value="1"/>
</dbReference>
<dbReference type="EMBL" id="BMHK01000015">
    <property type="protein sequence ID" value="GGC05058.1"/>
    <property type="molecule type" value="Genomic_DNA"/>
</dbReference>
<name>A0A916TVR8_9SPHN</name>
<dbReference type="SUPFAM" id="SSF88723">
    <property type="entry name" value="PIN domain-like"/>
    <property type="match status" value="1"/>
</dbReference>